<reference evidence="1" key="1">
    <citation type="submission" date="2020-04" db="EMBL/GenBank/DDBJ databases">
        <authorList>
            <person name="Alioto T."/>
            <person name="Alioto T."/>
            <person name="Gomez Garrido J."/>
        </authorList>
    </citation>
    <scope>NUCLEOTIDE SEQUENCE</scope>
    <source>
        <strain evidence="1">A484AB</strain>
    </source>
</reference>
<keyword evidence="2" id="KW-1185">Reference proteome</keyword>
<proteinExistence type="predicted"/>
<sequence length="88" mass="10137">MYLEQPILPTQQSDDDDIDMPAEELQGQEITLITQTMPNQENKRPCPGGPPILSKKSRTQKRDEEEMAILKDIDSYFNESKLIWETKG</sequence>
<dbReference type="Proteomes" id="UP001152795">
    <property type="component" value="Unassembled WGS sequence"/>
</dbReference>
<accession>A0A7D9HH48</accession>
<gene>
    <name evidence="1" type="ORF">PACLA_8A014579</name>
</gene>
<dbReference type="AlphaFoldDB" id="A0A7D9HH48"/>
<organism evidence="1 2">
    <name type="scientific">Paramuricea clavata</name>
    <name type="common">Red gorgonian</name>
    <name type="synonym">Violescent sea-whip</name>
    <dbReference type="NCBI Taxonomy" id="317549"/>
    <lineage>
        <taxon>Eukaryota</taxon>
        <taxon>Metazoa</taxon>
        <taxon>Cnidaria</taxon>
        <taxon>Anthozoa</taxon>
        <taxon>Octocorallia</taxon>
        <taxon>Malacalcyonacea</taxon>
        <taxon>Plexauridae</taxon>
        <taxon>Paramuricea</taxon>
    </lineage>
</organism>
<name>A0A7D9HH48_PARCT</name>
<comment type="caution">
    <text evidence="1">The sequence shown here is derived from an EMBL/GenBank/DDBJ whole genome shotgun (WGS) entry which is preliminary data.</text>
</comment>
<protein>
    <submittedName>
        <fullName evidence="1">Uncharacterized protein</fullName>
    </submittedName>
</protein>
<dbReference type="EMBL" id="CACRXK020000639">
    <property type="protein sequence ID" value="CAB3983651.1"/>
    <property type="molecule type" value="Genomic_DNA"/>
</dbReference>
<evidence type="ECO:0000313" key="1">
    <source>
        <dbReference type="EMBL" id="CAB3983651.1"/>
    </source>
</evidence>
<evidence type="ECO:0000313" key="2">
    <source>
        <dbReference type="Proteomes" id="UP001152795"/>
    </source>
</evidence>